<gene>
    <name evidence="4" type="ORF">QBC35DRAFT_465409</name>
</gene>
<evidence type="ECO:0000256" key="1">
    <source>
        <dbReference type="SAM" id="Coils"/>
    </source>
</evidence>
<dbReference type="PANTHER" id="PTHR38886">
    <property type="entry name" value="SESA DOMAIN-CONTAINING PROTEIN"/>
    <property type="match status" value="1"/>
</dbReference>
<name>A0AAN7AGB9_9PEZI</name>
<dbReference type="Pfam" id="PF22893">
    <property type="entry name" value="ULD_2"/>
    <property type="match status" value="1"/>
</dbReference>
<proteinExistence type="predicted"/>
<comment type="caution">
    <text evidence="4">The sequence shown here is derived from an EMBL/GenBank/DDBJ whole genome shotgun (WGS) entry which is preliminary data.</text>
</comment>
<organism evidence="4 5">
    <name type="scientific">Podospora australis</name>
    <dbReference type="NCBI Taxonomy" id="1536484"/>
    <lineage>
        <taxon>Eukaryota</taxon>
        <taxon>Fungi</taxon>
        <taxon>Dikarya</taxon>
        <taxon>Ascomycota</taxon>
        <taxon>Pezizomycotina</taxon>
        <taxon>Sordariomycetes</taxon>
        <taxon>Sordariomycetidae</taxon>
        <taxon>Sordariales</taxon>
        <taxon>Podosporaceae</taxon>
        <taxon>Podospora</taxon>
    </lineage>
</organism>
<dbReference type="AlphaFoldDB" id="A0AAN7AGB9"/>
<dbReference type="InterPro" id="IPR054464">
    <property type="entry name" value="ULD_fung"/>
</dbReference>
<evidence type="ECO:0000259" key="3">
    <source>
        <dbReference type="Pfam" id="PF22893"/>
    </source>
</evidence>
<reference evidence="4" key="2">
    <citation type="submission" date="2023-05" db="EMBL/GenBank/DDBJ databases">
        <authorList>
            <consortium name="Lawrence Berkeley National Laboratory"/>
            <person name="Steindorff A."/>
            <person name="Hensen N."/>
            <person name="Bonometti L."/>
            <person name="Westerberg I."/>
            <person name="Brannstrom I.O."/>
            <person name="Guillou S."/>
            <person name="Cros-Aarteil S."/>
            <person name="Calhoun S."/>
            <person name="Haridas S."/>
            <person name="Kuo A."/>
            <person name="Mondo S."/>
            <person name="Pangilinan J."/>
            <person name="Riley R."/>
            <person name="Labutti K."/>
            <person name="Andreopoulos B."/>
            <person name="Lipzen A."/>
            <person name="Chen C."/>
            <person name="Yanf M."/>
            <person name="Daum C."/>
            <person name="Ng V."/>
            <person name="Clum A."/>
            <person name="Ohm R."/>
            <person name="Martin F."/>
            <person name="Silar P."/>
            <person name="Natvig D."/>
            <person name="Lalanne C."/>
            <person name="Gautier V."/>
            <person name="Ament-Velasquez S.L."/>
            <person name="Kruys A."/>
            <person name="Hutchinson M.I."/>
            <person name="Powell A.J."/>
            <person name="Barry K."/>
            <person name="Miller A.N."/>
            <person name="Grigoriev I.V."/>
            <person name="Debuchy R."/>
            <person name="Gladieux P."/>
            <person name="Thoren M.H."/>
            <person name="Johannesson H."/>
        </authorList>
    </citation>
    <scope>NUCLEOTIDE SEQUENCE</scope>
    <source>
        <strain evidence="4">PSN309</strain>
    </source>
</reference>
<evidence type="ECO:0000313" key="4">
    <source>
        <dbReference type="EMBL" id="KAK4185619.1"/>
    </source>
</evidence>
<protein>
    <recommendedName>
        <fullName evidence="3">Ubiquitin-like domain-containing protein</fullName>
    </recommendedName>
</protein>
<accession>A0AAN7AGB9</accession>
<reference evidence="4" key="1">
    <citation type="journal article" date="2023" name="Mol. Phylogenet. Evol.">
        <title>Genome-scale phylogeny and comparative genomics of the fungal order Sordariales.</title>
        <authorList>
            <person name="Hensen N."/>
            <person name="Bonometti L."/>
            <person name="Westerberg I."/>
            <person name="Brannstrom I.O."/>
            <person name="Guillou S."/>
            <person name="Cros-Aarteil S."/>
            <person name="Calhoun S."/>
            <person name="Haridas S."/>
            <person name="Kuo A."/>
            <person name="Mondo S."/>
            <person name="Pangilinan J."/>
            <person name="Riley R."/>
            <person name="LaButti K."/>
            <person name="Andreopoulos B."/>
            <person name="Lipzen A."/>
            <person name="Chen C."/>
            <person name="Yan M."/>
            <person name="Daum C."/>
            <person name="Ng V."/>
            <person name="Clum A."/>
            <person name="Steindorff A."/>
            <person name="Ohm R.A."/>
            <person name="Martin F."/>
            <person name="Silar P."/>
            <person name="Natvig D.O."/>
            <person name="Lalanne C."/>
            <person name="Gautier V."/>
            <person name="Ament-Velasquez S.L."/>
            <person name="Kruys A."/>
            <person name="Hutchinson M.I."/>
            <person name="Powell A.J."/>
            <person name="Barry K."/>
            <person name="Miller A.N."/>
            <person name="Grigoriev I.V."/>
            <person name="Debuchy R."/>
            <person name="Gladieux P."/>
            <person name="Hiltunen Thoren M."/>
            <person name="Johannesson H."/>
        </authorList>
    </citation>
    <scope>NUCLEOTIDE SEQUENCE</scope>
    <source>
        <strain evidence="4">PSN309</strain>
    </source>
</reference>
<feature type="domain" description="Ubiquitin-like" evidence="3">
    <location>
        <begin position="217"/>
        <end position="296"/>
    </location>
</feature>
<evidence type="ECO:0000256" key="2">
    <source>
        <dbReference type="SAM" id="MobiDB-lite"/>
    </source>
</evidence>
<dbReference type="EMBL" id="MU864444">
    <property type="protein sequence ID" value="KAK4185619.1"/>
    <property type="molecule type" value="Genomic_DNA"/>
</dbReference>
<dbReference type="Proteomes" id="UP001302126">
    <property type="component" value="Unassembled WGS sequence"/>
</dbReference>
<feature type="region of interest" description="Disordered" evidence="2">
    <location>
        <begin position="458"/>
        <end position="499"/>
    </location>
</feature>
<keyword evidence="1" id="KW-0175">Coiled coil</keyword>
<feature type="coiled-coil region" evidence="1">
    <location>
        <begin position="110"/>
        <end position="137"/>
    </location>
</feature>
<evidence type="ECO:0000313" key="5">
    <source>
        <dbReference type="Proteomes" id="UP001302126"/>
    </source>
</evidence>
<sequence length="516" mass="57385">MEAGLTFGSLGDIIAVCQLAIRLGQALGSSRGSVKEYRELREEIDAFVKALLQVLAIYPQHESSPYLTGLDAATRSIVYDCAKSLRDYYQRLQDIYGSCFSDAGSSSSVAHSAQTNNATLLARVEELKRLVSHYEEVQQTMRLLSLDQNSQLHSLEKRISAQESTNASLLSHATNTFCVVLEIKDTVNRVCQAVVDLRALVTSISSLRLLDPTKNLPLFLEDALGARIEIPLHLIHSWEMFHVLLAHQFENRKGHRKVLQQQYALEESCTSRDLDRSIPWTASVRNGMTVSMSILLTNSGTVDGACPRCCTYHQADEGVTIHCTNTMCGMRFRVESRESPVTPGPVYENGPAAATRSSIRSPVRSKFDVEHPSDFQRVRLFYYYQPTSWEETINTNPSDEDYIIRDNENTVLQVGGAELDCYGDADITISRSEAATFRRGSDQESQRNTYPQQLTVDVYDDPSAGSHRDTGAASTAERQPPPCLSDEQADSAGRTTDLEWPIDTILGALSRPPENF</sequence>
<dbReference type="PANTHER" id="PTHR38886:SF1">
    <property type="entry name" value="NACHT-NTPASE AND P-LOOP NTPASES N-TERMINAL DOMAIN-CONTAINING PROTEIN"/>
    <property type="match status" value="1"/>
</dbReference>
<keyword evidence="5" id="KW-1185">Reference proteome</keyword>